<dbReference type="EMBL" id="JACMSC010000009">
    <property type="protein sequence ID" value="KAG6506118.1"/>
    <property type="molecule type" value="Genomic_DNA"/>
</dbReference>
<dbReference type="GO" id="GO:0006144">
    <property type="term" value="P:purine nucleobase metabolic process"/>
    <property type="evidence" value="ECO:0007669"/>
    <property type="project" value="UniProtKB-KW"/>
</dbReference>
<evidence type="ECO:0000256" key="1">
    <source>
        <dbReference type="ARBA" id="ARBA00022631"/>
    </source>
</evidence>
<dbReference type="Pfam" id="PF09349">
    <property type="entry name" value="OHCU_decarbox"/>
    <property type="match status" value="1"/>
</dbReference>
<dbReference type="SUPFAM" id="SSF158694">
    <property type="entry name" value="UraD-Like"/>
    <property type="match status" value="1"/>
</dbReference>
<dbReference type="InterPro" id="IPR018020">
    <property type="entry name" value="OHCU_decarboxylase"/>
</dbReference>
<proteinExistence type="predicted"/>
<name>A0A8J5GLY7_ZINOF</name>
<keyword evidence="4" id="KW-1185">Reference proteome</keyword>
<dbReference type="Gene3D" id="1.10.3330.10">
    <property type="entry name" value="Oxo-4-hydroxy-4-carboxy-5-ureidoimidazoline decarboxylase"/>
    <property type="match status" value="1"/>
</dbReference>
<dbReference type="Proteomes" id="UP000734854">
    <property type="component" value="Unassembled WGS sequence"/>
</dbReference>
<evidence type="ECO:0000313" key="3">
    <source>
        <dbReference type="EMBL" id="KAG6506118.1"/>
    </source>
</evidence>
<feature type="domain" description="Oxo-4-hydroxy-4-carboxy-5-ureidoimidazoline decarboxylase" evidence="2">
    <location>
        <begin position="14"/>
        <end position="49"/>
    </location>
</feature>
<sequence>MKDGVFFMDRGGYATELVDWNIRYQEKFGFGFLIYASGRGTLEILIELKDSPASPSVAAALAGTTDGPANDEGNLFNANGLAKEAAFLFQNQRF</sequence>
<evidence type="ECO:0000313" key="4">
    <source>
        <dbReference type="Proteomes" id="UP000734854"/>
    </source>
</evidence>
<reference evidence="3 4" key="1">
    <citation type="submission" date="2020-08" db="EMBL/GenBank/DDBJ databases">
        <title>Plant Genome Project.</title>
        <authorList>
            <person name="Zhang R.-G."/>
        </authorList>
    </citation>
    <scope>NUCLEOTIDE SEQUENCE [LARGE SCALE GENOMIC DNA]</scope>
    <source>
        <tissue evidence="3">Rhizome</tissue>
    </source>
</reference>
<accession>A0A8J5GLY7</accession>
<dbReference type="AlphaFoldDB" id="A0A8J5GLY7"/>
<keyword evidence="1" id="KW-0659">Purine metabolism</keyword>
<gene>
    <name evidence="3" type="ORF">ZIOFF_031433</name>
</gene>
<organism evidence="3 4">
    <name type="scientific">Zingiber officinale</name>
    <name type="common">Ginger</name>
    <name type="synonym">Amomum zingiber</name>
    <dbReference type="NCBI Taxonomy" id="94328"/>
    <lineage>
        <taxon>Eukaryota</taxon>
        <taxon>Viridiplantae</taxon>
        <taxon>Streptophyta</taxon>
        <taxon>Embryophyta</taxon>
        <taxon>Tracheophyta</taxon>
        <taxon>Spermatophyta</taxon>
        <taxon>Magnoliopsida</taxon>
        <taxon>Liliopsida</taxon>
        <taxon>Zingiberales</taxon>
        <taxon>Zingiberaceae</taxon>
        <taxon>Zingiber</taxon>
    </lineage>
</organism>
<dbReference type="InterPro" id="IPR036778">
    <property type="entry name" value="OHCU_decarboxylase_sf"/>
</dbReference>
<comment type="caution">
    <text evidence="3">The sequence shown here is derived from an EMBL/GenBank/DDBJ whole genome shotgun (WGS) entry which is preliminary data.</text>
</comment>
<evidence type="ECO:0000259" key="2">
    <source>
        <dbReference type="Pfam" id="PF09349"/>
    </source>
</evidence>
<protein>
    <recommendedName>
        <fullName evidence="2">Oxo-4-hydroxy-4-carboxy-5-ureidoimidazoline decarboxylase domain-containing protein</fullName>
    </recommendedName>
</protein>